<keyword evidence="3" id="KW-0378">Hydrolase</keyword>
<evidence type="ECO:0000313" key="9">
    <source>
        <dbReference type="Proteomes" id="UP000001029"/>
    </source>
</evidence>
<keyword evidence="4" id="KW-0720">Serine protease</keyword>
<keyword evidence="6" id="KW-1133">Transmembrane helix</keyword>
<evidence type="ECO:0000256" key="3">
    <source>
        <dbReference type="ARBA" id="ARBA00022801"/>
    </source>
</evidence>
<reference evidence="8 9" key="1">
    <citation type="journal article" date="2009" name="Appl. Environ. Microbiol.">
        <title>Genomic analysis of 'Elusimicrobium minutum,' the first cultivated representative of the phylum 'Elusimicrobia' (formerly termite group 1).</title>
        <authorList>
            <person name="Herlemann D.P.R."/>
            <person name="Geissinger O."/>
            <person name="Ikeda-Ohtsubo W."/>
            <person name="Kunin V."/>
            <person name="Sun H."/>
            <person name="Lapidus A."/>
            <person name="Hugenholtz P."/>
            <person name="Brune A."/>
        </authorList>
    </citation>
    <scope>NUCLEOTIDE SEQUENCE [LARGE SCALE GENOMIC DNA]</scope>
    <source>
        <strain evidence="8 9">Pei191</strain>
    </source>
</reference>
<keyword evidence="9" id="KW-1185">Reference proteome</keyword>
<evidence type="ECO:0000256" key="5">
    <source>
        <dbReference type="SAM" id="MobiDB-lite"/>
    </source>
</evidence>
<dbReference type="Proteomes" id="UP000001029">
    <property type="component" value="Chromosome"/>
</dbReference>
<evidence type="ECO:0000256" key="4">
    <source>
        <dbReference type="ARBA" id="ARBA00022825"/>
    </source>
</evidence>
<evidence type="ECO:0000313" key="8">
    <source>
        <dbReference type="EMBL" id="ACC97600.1"/>
    </source>
</evidence>
<keyword evidence="2" id="KW-0645">Protease</keyword>
<dbReference type="OrthoDB" id="9764363at2"/>
<dbReference type="SUPFAM" id="SSF52096">
    <property type="entry name" value="ClpP/crotonase"/>
    <property type="match status" value="1"/>
</dbReference>
<accession>B2KAQ4</accession>
<dbReference type="GO" id="GO:0006508">
    <property type="term" value="P:proteolysis"/>
    <property type="evidence" value="ECO:0007669"/>
    <property type="project" value="UniProtKB-KW"/>
</dbReference>
<dbReference type="GO" id="GO:0008236">
    <property type="term" value="F:serine-type peptidase activity"/>
    <property type="evidence" value="ECO:0007669"/>
    <property type="project" value="UniProtKB-KW"/>
</dbReference>
<dbReference type="HOGENOM" id="CLU_046540_0_0_0"/>
<dbReference type="PANTHER" id="PTHR42987">
    <property type="entry name" value="PEPTIDASE S49"/>
    <property type="match status" value="1"/>
</dbReference>
<feature type="domain" description="Peptidase S49" evidence="7">
    <location>
        <begin position="173"/>
        <end position="324"/>
    </location>
</feature>
<dbReference type="AlphaFoldDB" id="B2KAQ4"/>
<comment type="similarity">
    <text evidence="1">Belongs to the peptidase S49 family.</text>
</comment>
<dbReference type="Gene3D" id="3.90.226.10">
    <property type="entry name" value="2-enoyl-CoA Hydratase, Chain A, domain 1"/>
    <property type="match status" value="1"/>
</dbReference>
<dbReference type="InterPro" id="IPR002142">
    <property type="entry name" value="Peptidase_S49"/>
</dbReference>
<dbReference type="RefSeq" id="WP_012414215.1">
    <property type="nucleotide sequence ID" value="NC_010644.1"/>
</dbReference>
<dbReference type="InterPro" id="IPR029045">
    <property type="entry name" value="ClpP/crotonase-like_dom_sf"/>
</dbReference>
<dbReference type="CDD" id="cd07023">
    <property type="entry name" value="S49_Sppa_N_C"/>
    <property type="match status" value="1"/>
</dbReference>
<protein>
    <submittedName>
        <fullName evidence="8">Signal peptide peptidase SppA, 36K type</fullName>
    </submittedName>
</protein>
<dbReference type="Pfam" id="PF01343">
    <property type="entry name" value="Peptidase_S49"/>
    <property type="match status" value="1"/>
</dbReference>
<name>B2KAQ4_ELUMP</name>
<feature type="region of interest" description="Disordered" evidence="5">
    <location>
        <begin position="1"/>
        <end position="52"/>
    </location>
</feature>
<proteinExistence type="inferred from homology"/>
<gene>
    <name evidence="8" type="ordered locus">Emin_0032</name>
</gene>
<evidence type="ECO:0000256" key="6">
    <source>
        <dbReference type="SAM" id="Phobius"/>
    </source>
</evidence>
<evidence type="ECO:0000259" key="7">
    <source>
        <dbReference type="Pfam" id="PF01343"/>
    </source>
</evidence>
<keyword evidence="6" id="KW-0472">Membrane</keyword>
<dbReference type="KEGG" id="emi:Emin_0032"/>
<evidence type="ECO:0000256" key="1">
    <source>
        <dbReference type="ARBA" id="ARBA00008683"/>
    </source>
</evidence>
<dbReference type="InterPro" id="IPR004635">
    <property type="entry name" value="Pept_S49_SppA"/>
</dbReference>
<dbReference type="NCBIfam" id="TIGR00706">
    <property type="entry name" value="SppA_dom"/>
    <property type="match status" value="1"/>
</dbReference>
<sequence>MDTEKNSGFPEFTDGNAQEKKEDIILTPSAETPLPIAQTKETGPKESKKSNSGGKNWLSVLVLLFFVSSISGLYIIFSGGICKKETKTESSLPRLSSQARHGETGVAVIRIRGVITEPQASSWRDQSASSIARRIRTTADKDNVKAIIIDINSPGGTVAAVQDIYNAILYARQVKNKKVVALFRDVSASGGYYIAVACDKIVAQPGTLTGSIGVIFQTGNFEGLMNKIGVSFSTIKSGQHKDIGSPYRKMTEEERTLLQELIDDSYNQFLDVVKTGRPNMNPVELKVYADGRIFTGRKAFSIGLIDALGGEEEALKIAGELADIKDPKIISNRPTTFREWLSSLDPEMSSKTLDRQIEAISSPKVAYLWTN</sequence>
<dbReference type="STRING" id="445932.Emin_0032"/>
<dbReference type="PANTHER" id="PTHR42987:SF7">
    <property type="entry name" value="SIGNAL PEPTIDE PEPTIDASE SPPA-RELATED"/>
    <property type="match status" value="1"/>
</dbReference>
<dbReference type="InterPro" id="IPR047272">
    <property type="entry name" value="S49_SppA_C"/>
</dbReference>
<organism evidence="8 9">
    <name type="scientific">Elusimicrobium minutum (strain Pei191)</name>
    <dbReference type="NCBI Taxonomy" id="445932"/>
    <lineage>
        <taxon>Bacteria</taxon>
        <taxon>Pseudomonadati</taxon>
        <taxon>Elusimicrobiota</taxon>
        <taxon>Elusimicrobia</taxon>
        <taxon>Elusimicrobiales</taxon>
        <taxon>Elusimicrobiaceae</taxon>
        <taxon>Elusimicrobium</taxon>
    </lineage>
</organism>
<dbReference type="EMBL" id="CP001055">
    <property type="protein sequence ID" value="ACC97600.1"/>
    <property type="molecule type" value="Genomic_DNA"/>
</dbReference>
<evidence type="ECO:0000256" key="2">
    <source>
        <dbReference type="ARBA" id="ARBA00022670"/>
    </source>
</evidence>
<feature type="transmembrane region" description="Helical" evidence="6">
    <location>
        <begin position="57"/>
        <end position="77"/>
    </location>
</feature>
<keyword evidence="6" id="KW-0812">Transmembrane</keyword>